<gene>
    <name evidence="2" type="ORF">QJS04_geneDACA004090</name>
</gene>
<evidence type="ECO:0000313" key="3">
    <source>
        <dbReference type="Proteomes" id="UP001179952"/>
    </source>
</evidence>
<keyword evidence="3" id="KW-1185">Reference proteome</keyword>
<dbReference type="Proteomes" id="UP001179952">
    <property type="component" value="Unassembled WGS sequence"/>
</dbReference>
<dbReference type="EMBL" id="JAUJYN010000003">
    <property type="protein sequence ID" value="KAK1275294.1"/>
    <property type="molecule type" value="Genomic_DNA"/>
</dbReference>
<feature type="region of interest" description="Disordered" evidence="1">
    <location>
        <begin position="48"/>
        <end position="68"/>
    </location>
</feature>
<comment type="caution">
    <text evidence="2">The sequence shown here is derived from an EMBL/GenBank/DDBJ whole genome shotgun (WGS) entry which is preliminary data.</text>
</comment>
<reference evidence="2" key="2">
    <citation type="submission" date="2023-06" db="EMBL/GenBank/DDBJ databases">
        <authorList>
            <person name="Ma L."/>
            <person name="Liu K.-W."/>
            <person name="Li Z."/>
            <person name="Hsiao Y.-Y."/>
            <person name="Qi Y."/>
            <person name="Fu T."/>
            <person name="Tang G."/>
            <person name="Zhang D."/>
            <person name="Sun W.-H."/>
            <person name="Liu D.-K."/>
            <person name="Li Y."/>
            <person name="Chen G.-Z."/>
            <person name="Liu X.-D."/>
            <person name="Liao X.-Y."/>
            <person name="Jiang Y.-T."/>
            <person name="Yu X."/>
            <person name="Hao Y."/>
            <person name="Huang J."/>
            <person name="Zhao X.-W."/>
            <person name="Ke S."/>
            <person name="Chen Y.-Y."/>
            <person name="Wu W.-L."/>
            <person name="Hsu J.-L."/>
            <person name="Lin Y.-F."/>
            <person name="Huang M.-D."/>
            <person name="Li C.-Y."/>
            <person name="Huang L."/>
            <person name="Wang Z.-W."/>
            <person name="Zhao X."/>
            <person name="Zhong W.-Y."/>
            <person name="Peng D.-H."/>
            <person name="Ahmad S."/>
            <person name="Lan S."/>
            <person name="Zhang J.-S."/>
            <person name="Tsai W.-C."/>
            <person name="Van De Peer Y."/>
            <person name="Liu Z.-J."/>
        </authorList>
    </citation>
    <scope>NUCLEOTIDE SEQUENCE</scope>
    <source>
        <strain evidence="2">SCP</strain>
        <tissue evidence="2">Leaves</tissue>
    </source>
</reference>
<name>A0AAV9BF18_ACOGR</name>
<evidence type="ECO:0000313" key="2">
    <source>
        <dbReference type="EMBL" id="KAK1275294.1"/>
    </source>
</evidence>
<dbReference type="AlphaFoldDB" id="A0AAV9BF18"/>
<organism evidence="2 3">
    <name type="scientific">Acorus gramineus</name>
    <name type="common">Dwarf sweet flag</name>
    <dbReference type="NCBI Taxonomy" id="55184"/>
    <lineage>
        <taxon>Eukaryota</taxon>
        <taxon>Viridiplantae</taxon>
        <taxon>Streptophyta</taxon>
        <taxon>Embryophyta</taxon>
        <taxon>Tracheophyta</taxon>
        <taxon>Spermatophyta</taxon>
        <taxon>Magnoliopsida</taxon>
        <taxon>Liliopsida</taxon>
        <taxon>Acoraceae</taxon>
        <taxon>Acorus</taxon>
    </lineage>
</organism>
<protein>
    <submittedName>
        <fullName evidence="2">Uncharacterized protein</fullName>
    </submittedName>
</protein>
<reference evidence="2" key="1">
    <citation type="journal article" date="2023" name="Nat. Commun.">
        <title>Diploid and tetraploid genomes of Acorus and the evolution of monocots.</title>
        <authorList>
            <person name="Ma L."/>
            <person name="Liu K.W."/>
            <person name="Li Z."/>
            <person name="Hsiao Y.Y."/>
            <person name="Qi Y."/>
            <person name="Fu T."/>
            <person name="Tang G.D."/>
            <person name="Zhang D."/>
            <person name="Sun W.H."/>
            <person name="Liu D.K."/>
            <person name="Li Y."/>
            <person name="Chen G.Z."/>
            <person name="Liu X.D."/>
            <person name="Liao X.Y."/>
            <person name="Jiang Y.T."/>
            <person name="Yu X."/>
            <person name="Hao Y."/>
            <person name="Huang J."/>
            <person name="Zhao X.W."/>
            <person name="Ke S."/>
            <person name="Chen Y.Y."/>
            <person name="Wu W.L."/>
            <person name="Hsu J.L."/>
            <person name="Lin Y.F."/>
            <person name="Huang M.D."/>
            <person name="Li C.Y."/>
            <person name="Huang L."/>
            <person name="Wang Z.W."/>
            <person name="Zhao X."/>
            <person name="Zhong W.Y."/>
            <person name="Peng D.H."/>
            <person name="Ahmad S."/>
            <person name="Lan S."/>
            <person name="Zhang J.S."/>
            <person name="Tsai W.C."/>
            <person name="Van de Peer Y."/>
            <person name="Liu Z.J."/>
        </authorList>
    </citation>
    <scope>NUCLEOTIDE SEQUENCE</scope>
    <source>
        <strain evidence="2">SCP</strain>
    </source>
</reference>
<feature type="region of interest" description="Disordered" evidence="1">
    <location>
        <begin position="172"/>
        <end position="203"/>
    </location>
</feature>
<sequence>MQADLLFKVLDIPQWVLLKPPQPERLQVHPMRLPVQRQVRQYPPHHRAHLEPVPRKPRPDHHIPPKLPSKEVNHIVPIRGHRIHTRLRRHRLLRLHPPPKPPLDPRADRLLNRLHIMGPGPPIRIAGVPAVERHLDQPRELQRRRTVYIRLAVAREGWKTRLRREFALETLSDPPVTDSSVNGLNGKPKPSNRFNQLPRPGPNGHHALLSQEVIPTVGFNTYDLIQPFDLRDLHVVLQNRAVFDGEGQKHGLGLGGLDDPAKFGDNPDPVIGYGKETREAFGELVGFEDPIREGRGFAVGDDGEEALVVGWAEVEVVGLGEGREADVGMGLGPETGRVEDEREVVGFGVGGADGAGLAVGGAEVVEEVEPLNEEHRTASFRDLVSRAAPDDARPHHDRVEDSVIGRLRFHHPLFFFFFFLCSVAHCE</sequence>
<evidence type="ECO:0000256" key="1">
    <source>
        <dbReference type="SAM" id="MobiDB-lite"/>
    </source>
</evidence>
<proteinExistence type="predicted"/>
<accession>A0AAV9BF18</accession>